<dbReference type="OrthoDB" id="5298181at2"/>
<accession>A0A5Q0CAA5</accession>
<name>A0A5Q0CAA5_9HYPH</name>
<dbReference type="AlphaFoldDB" id="A0A5Q0CAA5"/>
<organism evidence="1 2">
    <name type="scientific">Rhizobium grahamii</name>
    <dbReference type="NCBI Taxonomy" id="1120045"/>
    <lineage>
        <taxon>Bacteria</taxon>
        <taxon>Pseudomonadati</taxon>
        <taxon>Pseudomonadota</taxon>
        <taxon>Alphaproteobacteria</taxon>
        <taxon>Hyphomicrobiales</taxon>
        <taxon>Rhizobiaceae</taxon>
        <taxon>Rhizobium/Agrobacterium group</taxon>
        <taxon>Rhizobium</taxon>
    </lineage>
</organism>
<evidence type="ECO:0000313" key="1">
    <source>
        <dbReference type="EMBL" id="QFY60791.1"/>
    </source>
</evidence>
<reference evidence="1 2" key="1">
    <citation type="submission" date="2019-08" db="EMBL/GenBank/DDBJ databases">
        <title>Prosopis cineraria nodule microbiome.</title>
        <authorList>
            <person name="Ali R."/>
            <person name="Chaluvadi S.R."/>
            <person name="Wang X."/>
        </authorList>
    </citation>
    <scope>NUCLEOTIDE SEQUENCE [LARGE SCALE GENOMIC DNA]</scope>
    <source>
        <strain evidence="1 2">BG7</strain>
    </source>
</reference>
<evidence type="ECO:0000313" key="2">
    <source>
        <dbReference type="Proteomes" id="UP000326881"/>
    </source>
</evidence>
<evidence type="ECO:0008006" key="3">
    <source>
        <dbReference type="Google" id="ProtNLM"/>
    </source>
</evidence>
<sequence length="80" mass="8922">MQTKTFTSSIPLPLAERLDAIIEQFEIPYDQIVTEAITAWIDNEQERRLAALRALASANSIAVEGHRIIDWADSLSGDSH</sequence>
<dbReference type="EMBL" id="CP043498">
    <property type="protein sequence ID" value="QFY60791.1"/>
    <property type="molecule type" value="Genomic_DNA"/>
</dbReference>
<dbReference type="KEGG" id="rgr:FZ934_10395"/>
<proteinExistence type="predicted"/>
<gene>
    <name evidence="1" type="ORF">FZ934_10395</name>
</gene>
<dbReference type="Proteomes" id="UP000326881">
    <property type="component" value="Chromosome"/>
</dbReference>
<keyword evidence="2" id="KW-1185">Reference proteome</keyword>
<dbReference type="RefSeq" id="WP_153270994.1">
    <property type="nucleotide sequence ID" value="NZ_CP043498.1"/>
</dbReference>
<protein>
    <recommendedName>
        <fullName evidence="3">CopG family transcriptional regulator</fullName>
    </recommendedName>
</protein>